<dbReference type="GO" id="GO:0003924">
    <property type="term" value="F:GTPase activity"/>
    <property type="evidence" value="ECO:0007669"/>
    <property type="project" value="UniProtKB-UniRule"/>
</dbReference>
<evidence type="ECO:0000256" key="4">
    <source>
        <dbReference type="ARBA" id="ARBA00022730"/>
    </source>
</evidence>
<feature type="binding site" evidence="10">
    <location>
        <position position="310"/>
    </location>
    <ligand>
        <name>Zn(2+)</name>
        <dbReference type="ChEBI" id="CHEBI:29105"/>
    </ligand>
</feature>
<feature type="binding site" evidence="10">
    <location>
        <begin position="173"/>
        <end position="176"/>
    </location>
    <ligand>
        <name>GTP</name>
        <dbReference type="ChEBI" id="CHEBI:37565"/>
    </ligand>
</feature>
<name>A0A4Q5MZZ8_9MICO</name>
<comment type="subcellular location">
    <subcellularLocation>
        <location evidence="10">Cytoplasm</location>
    </subcellularLocation>
</comment>
<evidence type="ECO:0000256" key="10">
    <source>
        <dbReference type="HAMAP-Rule" id="MF_01820"/>
    </source>
</evidence>
<comment type="cofactor">
    <cofactor evidence="10">
        <name>Zn(2+)</name>
        <dbReference type="ChEBI" id="CHEBI:29105"/>
    </cofactor>
    <text evidence="10">Binds 1 zinc ion per subunit.</text>
</comment>
<keyword evidence="7 10" id="KW-0862">Zinc</keyword>
<feature type="binding site" evidence="10">
    <location>
        <position position="318"/>
    </location>
    <ligand>
        <name>Zn(2+)</name>
        <dbReference type="ChEBI" id="CHEBI:29105"/>
    </ligand>
</feature>
<dbReference type="InterPro" id="IPR027417">
    <property type="entry name" value="P-loop_NTPase"/>
</dbReference>
<dbReference type="Pfam" id="PF03193">
    <property type="entry name" value="RsgA_GTPase"/>
    <property type="match status" value="1"/>
</dbReference>
<feature type="binding site" evidence="10">
    <location>
        <position position="312"/>
    </location>
    <ligand>
        <name>Zn(2+)</name>
        <dbReference type="ChEBI" id="CHEBI:29105"/>
    </ligand>
</feature>
<evidence type="ECO:0000256" key="1">
    <source>
        <dbReference type="ARBA" id="ARBA00022490"/>
    </source>
</evidence>
<keyword evidence="2 10" id="KW-0690">Ribosome biogenesis</keyword>
<dbReference type="RefSeq" id="WP_130102238.1">
    <property type="nucleotide sequence ID" value="NZ_SDWW01000016.1"/>
</dbReference>
<evidence type="ECO:0000256" key="6">
    <source>
        <dbReference type="ARBA" id="ARBA00022801"/>
    </source>
</evidence>
<evidence type="ECO:0000256" key="9">
    <source>
        <dbReference type="ARBA" id="ARBA00023134"/>
    </source>
</evidence>
<organism evidence="14 15">
    <name type="scientific">Pengzhenrongella frigida</name>
    <dbReference type="NCBI Taxonomy" id="1259133"/>
    <lineage>
        <taxon>Bacteria</taxon>
        <taxon>Bacillati</taxon>
        <taxon>Actinomycetota</taxon>
        <taxon>Actinomycetes</taxon>
        <taxon>Micrococcales</taxon>
        <taxon>Pengzhenrongella</taxon>
    </lineage>
</organism>
<evidence type="ECO:0000256" key="8">
    <source>
        <dbReference type="ARBA" id="ARBA00022884"/>
    </source>
</evidence>
<keyword evidence="3 10" id="KW-0479">Metal-binding</keyword>
<feature type="domain" description="CP-type G" evidence="13">
    <location>
        <begin position="124"/>
        <end position="282"/>
    </location>
</feature>
<dbReference type="PANTHER" id="PTHR32120:SF10">
    <property type="entry name" value="SMALL RIBOSOMAL SUBUNIT BIOGENESIS GTPASE RSGA"/>
    <property type="match status" value="1"/>
</dbReference>
<protein>
    <recommendedName>
        <fullName evidence="10">Small ribosomal subunit biogenesis GTPase RsgA</fullName>
        <ecNumber evidence="10">3.6.1.-</ecNumber>
    </recommendedName>
</protein>
<comment type="function">
    <text evidence="10">One of several proteins that assist in the late maturation steps of the functional core of the 30S ribosomal subunit. Helps release RbfA from mature subunits. May play a role in the assembly of ribosomal proteins into the subunit. Circularly permuted GTPase that catalyzes slow GTP hydrolysis, GTPase activity is stimulated by the 30S ribosomal subunit.</text>
</comment>
<dbReference type="PROSITE" id="PS51721">
    <property type="entry name" value="G_CP"/>
    <property type="match status" value="1"/>
</dbReference>
<keyword evidence="5 10" id="KW-0547">Nucleotide-binding</keyword>
<feature type="region of interest" description="Disordered" evidence="11">
    <location>
        <begin position="28"/>
        <end position="47"/>
    </location>
</feature>
<dbReference type="CDD" id="cd01854">
    <property type="entry name" value="YjeQ_EngC"/>
    <property type="match status" value="1"/>
</dbReference>
<dbReference type="Proteomes" id="UP000293764">
    <property type="component" value="Unassembled WGS sequence"/>
</dbReference>
<evidence type="ECO:0000256" key="2">
    <source>
        <dbReference type="ARBA" id="ARBA00022517"/>
    </source>
</evidence>
<evidence type="ECO:0000259" key="12">
    <source>
        <dbReference type="PROSITE" id="PS50936"/>
    </source>
</evidence>
<dbReference type="GO" id="GO:0042274">
    <property type="term" value="P:ribosomal small subunit biogenesis"/>
    <property type="evidence" value="ECO:0007669"/>
    <property type="project" value="UniProtKB-UniRule"/>
</dbReference>
<dbReference type="Gene3D" id="3.40.50.300">
    <property type="entry name" value="P-loop containing nucleotide triphosphate hydrolases"/>
    <property type="match status" value="1"/>
</dbReference>
<comment type="caution">
    <text evidence="14">The sequence shown here is derived from an EMBL/GenBank/DDBJ whole genome shotgun (WGS) entry which is preliminary data.</text>
</comment>
<keyword evidence="6 10" id="KW-0378">Hydrolase</keyword>
<dbReference type="Gene3D" id="1.10.40.50">
    <property type="entry name" value="Probable gtpase engc, domain 3"/>
    <property type="match status" value="1"/>
</dbReference>
<feature type="binding site" evidence="10">
    <location>
        <position position="305"/>
    </location>
    <ligand>
        <name>Zn(2+)</name>
        <dbReference type="ChEBI" id="CHEBI:29105"/>
    </ligand>
</feature>
<dbReference type="SUPFAM" id="SSF52540">
    <property type="entry name" value="P-loop containing nucleoside triphosphate hydrolases"/>
    <property type="match status" value="1"/>
</dbReference>
<dbReference type="HAMAP" id="MF_01820">
    <property type="entry name" value="GTPase_RsgA"/>
    <property type="match status" value="1"/>
</dbReference>
<comment type="similarity">
    <text evidence="10">Belongs to the TRAFAC class YlqF/YawG GTPase family. RsgA subfamily.</text>
</comment>
<proteinExistence type="inferred from homology"/>
<evidence type="ECO:0000313" key="15">
    <source>
        <dbReference type="Proteomes" id="UP000293764"/>
    </source>
</evidence>
<gene>
    <name evidence="10 14" type="primary">rsgA</name>
    <name evidence="14" type="ORF">EUA98_08475</name>
</gene>
<dbReference type="InterPro" id="IPR030378">
    <property type="entry name" value="G_CP_dom"/>
</dbReference>
<dbReference type="NCBIfam" id="TIGR00157">
    <property type="entry name" value="ribosome small subunit-dependent GTPase A"/>
    <property type="match status" value="1"/>
</dbReference>
<evidence type="ECO:0000256" key="5">
    <source>
        <dbReference type="ARBA" id="ARBA00022741"/>
    </source>
</evidence>
<feature type="binding site" evidence="10">
    <location>
        <begin position="225"/>
        <end position="233"/>
    </location>
    <ligand>
        <name>GTP</name>
        <dbReference type="ChEBI" id="CHEBI:37565"/>
    </ligand>
</feature>
<dbReference type="AlphaFoldDB" id="A0A4Q5MZZ8"/>
<dbReference type="PROSITE" id="PS50936">
    <property type="entry name" value="ENGC_GTPASE"/>
    <property type="match status" value="1"/>
</dbReference>
<evidence type="ECO:0000256" key="7">
    <source>
        <dbReference type="ARBA" id="ARBA00022833"/>
    </source>
</evidence>
<dbReference type="GO" id="GO:0005737">
    <property type="term" value="C:cytoplasm"/>
    <property type="evidence" value="ECO:0007669"/>
    <property type="project" value="UniProtKB-SubCell"/>
</dbReference>
<dbReference type="InterPro" id="IPR010914">
    <property type="entry name" value="RsgA_GTPase_dom"/>
</dbReference>
<sequence length="377" mass="38635">MADSSACVARVVRVDRGAVLLLPAGADAATAGDPSGSPAPAAGGAPLAGAVARAAPLPPDLDSTSSPSPVRVALDRDGLVPDADGARHVPTVGDYVLTGTRADGGTTLLELLPRRTVLVRDSAGGTARTQALAANVDVVLVAEHLAPEPEPGRIERLLMLAWRSGARPVVVLTKADLVADGARSAAQVAAVAPGVDVHVVSATAGTGLEPLRALLSPGITVVIVGTSGAGKSTLLNALVGRELMATGALRADGKGRHTTTHRELVVLDSGAVLIDTPGLRAVGVVGGEDAVGAAFADITALAERCRFNDCAHDREPGCAVQAALESGELSARRFDSWRRVAREAAWQARRADHRLAAAETALWKQRAASHRRQMRAR</sequence>
<reference evidence="14 15" key="1">
    <citation type="submission" date="2019-01" db="EMBL/GenBank/DDBJ databases">
        <title>Novel species of Cellulomonas.</title>
        <authorList>
            <person name="Liu Q."/>
            <person name="Xin Y.-H."/>
        </authorList>
    </citation>
    <scope>NUCLEOTIDE SEQUENCE [LARGE SCALE GENOMIC DNA]</scope>
    <source>
        <strain evidence="14 15">HLT2-17</strain>
    </source>
</reference>
<keyword evidence="1 10" id="KW-0963">Cytoplasm</keyword>
<dbReference type="GO" id="GO:0005525">
    <property type="term" value="F:GTP binding"/>
    <property type="evidence" value="ECO:0007669"/>
    <property type="project" value="UniProtKB-UniRule"/>
</dbReference>
<accession>A0A4Q5MZZ8</accession>
<keyword evidence="15" id="KW-1185">Reference proteome</keyword>
<dbReference type="InterPro" id="IPR004881">
    <property type="entry name" value="Ribosome_biogen_GTPase_RsgA"/>
</dbReference>
<dbReference type="PANTHER" id="PTHR32120">
    <property type="entry name" value="SMALL RIBOSOMAL SUBUNIT BIOGENESIS GTPASE RSGA"/>
    <property type="match status" value="1"/>
</dbReference>
<feature type="domain" description="EngC GTPase" evidence="12">
    <location>
        <begin position="134"/>
        <end position="280"/>
    </location>
</feature>
<keyword evidence="4 10" id="KW-0699">rRNA-binding</keyword>
<dbReference type="EC" id="3.6.1.-" evidence="10"/>
<dbReference type="GO" id="GO:0046872">
    <property type="term" value="F:metal ion binding"/>
    <property type="evidence" value="ECO:0007669"/>
    <property type="project" value="UniProtKB-KW"/>
</dbReference>
<dbReference type="EMBL" id="SDWW01000016">
    <property type="protein sequence ID" value="RYV51452.1"/>
    <property type="molecule type" value="Genomic_DNA"/>
</dbReference>
<evidence type="ECO:0000256" key="11">
    <source>
        <dbReference type="SAM" id="MobiDB-lite"/>
    </source>
</evidence>
<dbReference type="OrthoDB" id="9809485at2"/>
<evidence type="ECO:0000256" key="3">
    <source>
        <dbReference type="ARBA" id="ARBA00022723"/>
    </source>
</evidence>
<keyword evidence="8 10" id="KW-0694">RNA-binding</keyword>
<dbReference type="GO" id="GO:0019843">
    <property type="term" value="F:rRNA binding"/>
    <property type="evidence" value="ECO:0007669"/>
    <property type="project" value="UniProtKB-KW"/>
</dbReference>
<evidence type="ECO:0000313" key="14">
    <source>
        <dbReference type="EMBL" id="RYV51452.1"/>
    </source>
</evidence>
<keyword evidence="9 10" id="KW-0342">GTP-binding</keyword>
<comment type="subunit">
    <text evidence="10">Monomer. Associates with 30S ribosomal subunit, binds 16S rRNA.</text>
</comment>
<evidence type="ECO:0000259" key="13">
    <source>
        <dbReference type="PROSITE" id="PS51721"/>
    </source>
</evidence>